<reference evidence="2 3" key="1">
    <citation type="submission" date="2019-06" db="EMBL/GenBank/DDBJ databases">
        <title>A novel species of marine bacteria.</title>
        <authorList>
            <person name="Wang Y."/>
        </authorList>
    </citation>
    <scope>NUCLEOTIDE SEQUENCE [LARGE SCALE GENOMIC DNA]</scope>
    <source>
        <strain evidence="2 3">MA1-10</strain>
    </source>
</reference>
<keyword evidence="1" id="KW-0472">Membrane</keyword>
<evidence type="ECO:0000256" key="1">
    <source>
        <dbReference type="SAM" id="Phobius"/>
    </source>
</evidence>
<gene>
    <name evidence="2" type="ORF">FIL88_06660</name>
</gene>
<feature type="transmembrane region" description="Helical" evidence="1">
    <location>
        <begin position="60"/>
        <end position="81"/>
    </location>
</feature>
<name>A0A545SWA1_9RHOB</name>
<comment type="caution">
    <text evidence="2">The sequence shown here is derived from an EMBL/GenBank/DDBJ whole genome shotgun (WGS) entry which is preliminary data.</text>
</comment>
<dbReference type="OrthoDB" id="330925at2"/>
<dbReference type="EMBL" id="VICH01000004">
    <property type="protein sequence ID" value="TQV69234.1"/>
    <property type="molecule type" value="Genomic_DNA"/>
</dbReference>
<evidence type="ECO:0000313" key="3">
    <source>
        <dbReference type="Proteomes" id="UP000315816"/>
    </source>
</evidence>
<feature type="transmembrane region" description="Helical" evidence="1">
    <location>
        <begin position="12"/>
        <end position="40"/>
    </location>
</feature>
<keyword evidence="1" id="KW-1133">Transmembrane helix</keyword>
<accession>A0A545SWA1</accession>
<keyword evidence="3" id="KW-1185">Reference proteome</keyword>
<sequence length="143" mass="15262">MTDWTVNTRLRFGAYWVIAFGGLMSLSLFPPVSGVLNFAVDMVFWPLDGLQITDSSASKLLTAVIGGITSGWGVTVLLLSGDIADRAPESVRRVALSGYLTWFTVDGVGSVIAGAPWNLLGNTLFLCLLVVPLLKAYPRDAVA</sequence>
<evidence type="ECO:0000313" key="2">
    <source>
        <dbReference type="EMBL" id="TQV69234.1"/>
    </source>
</evidence>
<dbReference type="RefSeq" id="WP_142852985.1">
    <property type="nucleotide sequence ID" value="NZ_FXWW01000001.1"/>
</dbReference>
<proteinExistence type="predicted"/>
<keyword evidence="1" id="KW-0812">Transmembrane</keyword>
<organism evidence="2 3">
    <name type="scientific">Aliiroseovarius halocynthiae</name>
    <dbReference type="NCBI Taxonomy" id="985055"/>
    <lineage>
        <taxon>Bacteria</taxon>
        <taxon>Pseudomonadati</taxon>
        <taxon>Pseudomonadota</taxon>
        <taxon>Alphaproteobacteria</taxon>
        <taxon>Rhodobacterales</taxon>
        <taxon>Paracoccaceae</taxon>
        <taxon>Aliiroseovarius</taxon>
    </lineage>
</organism>
<dbReference type="AlphaFoldDB" id="A0A545SWA1"/>
<protein>
    <submittedName>
        <fullName evidence="2">Uncharacterized protein</fullName>
    </submittedName>
</protein>
<dbReference type="Proteomes" id="UP000315816">
    <property type="component" value="Unassembled WGS sequence"/>
</dbReference>
<feature type="transmembrane region" description="Helical" evidence="1">
    <location>
        <begin position="93"/>
        <end position="113"/>
    </location>
</feature>